<dbReference type="PANTHER" id="PTHR21174">
    <property type="match status" value="1"/>
</dbReference>
<dbReference type="EMBL" id="JAZHYN010000028">
    <property type="protein sequence ID" value="MEF3366963.1"/>
    <property type="molecule type" value="Genomic_DNA"/>
</dbReference>
<dbReference type="PANTHER" id="PTHR21174:SF0">
    <property type="entry name" value="HD PHOSPHOHYDROLASE FAMILY PROTEIN-RELATED"/>
    <property type="match status" value="1"/>
</dbReference>
<gene>
    <name evidence="1" type="ORF">V3H18_10500</name>
</gene>
<evidence type="ECO:0000313" key="2">
    <source>
        <dbReference type="Proteomes" id="UP001350748"/>
    </source>
</evidence>
<dbReference type="Proteomes" id="UP001350748">
    <property type="component" value="Unassembled WGS sequence"/>
</dbReference>
<accession>A0ABU7XHW2</accession>
<dbReference type="InterPro" id="IPR009218">
    <property type="entry name" value="HD_phosphohydro"/>
</dbReference>
<comment type="caution">
    <text evidence="1">The sequence shown here is derived from an EMBL/GenBank/DDBJ whole genome shotgun (WGS) entry which is preliminary data.</text>
</comment>
<dbReference type="PIRSF" id="PIRSF035170">
    <property type="entry name" value="HD_phosphohydro"/>
    <property type="match status" value="1"/>
</dbReference>
<reference evidence="1 2" key="1">
    <citation type="submission" date="2024-02" db="EMBL/GenBank/DDBJ databases">
        <authorList>
            <person name="Grouzdev D."/>
        </authorList>
    </citation>
    <scope>NUCLEOTIDE SEQUENCE [LARGE SCALE GENOMIC DNA]</scope>
    <source>
        <strain evidence="1 2">9N</strain>
    </source>
</reference>
<sequence length="228" mass="25717">MISNPIQTYWAQLAAHHDVDAFATLDAAYREPQRSYHDWSHIADLLGKLDELKTLAVRPDLLAAAIFWHDAVYETQEDDGALRPDAENVRASAKLFERHSTFAKADADAVGDLIMATAGHLDARAMTEHYPGFTGDLDLFLDLDLSSLAAPWSVFQENLEKLRFEYSWVPEPLFCLGRLQMIETFAARGEALYRRAETRKLWSEAARDNLAHAQDELREQVARLASSA</sequence>
<proteinExistence type="predicted"/>
<dbReference type="RefSeq" id="WP_332081985.1">
    <property type="nucleotide sequence ID" value="NZ_JAZHYN010000028.1"/>
</dbReference>
<name>A0ABU7XHW2_9HYPH</name>
<organism evidence="1 2">
    <name type="scientific">Methylocystis borbori</name>
    <dbReference type="NCBI Taxonomy" id="3118750"/>
    <lineage>
        <taxon>Bacteria</taxon>
        <taxon>Pseudomonadati</taxon>
        <taxon>Pseudomonadota</taxon>
        <taxon>Alphaproteobacteria</taxon>
        <taxon>Hyphomicrobiales</taxon>
        <taxon>Methylocystaceae</taxon>
        <taxon>Methylocystis</taxon>
    </lineage>
</organism>
<evidence type="ECO:0000313" key="1">
    <source>
        <dbReference type="EMBL" id="MEF3366963.1"/>
    </source>
</evidence>
<dbReference type="SUPFAM" id="SSF109604">
    <property type="entry name" value="HD-domain/PDEase-like"/>
    <property type="match status" value="1"/>
</dbReference>
<evidence type="ECO:0008006" key="3">
    <source>
        <dbReference type="Google" id="ProtNLM"/>
    </source>
</evidence>
<protein>
    <recommendedName>
        <fullName evidence="3">N-methyl-D-aspartate receptor NMDAR2C subunit</fullName>
    </recommendedName>
</protein>
<keyword evidence="2" id="KW-1185">Reference proteome</keyword>